<reference evidence="1 2" key="1">
    <citation type="submission" date="2016-11" db="EMBL/GenBank/DDBJ databases">
        <title>Draft Genome Sequences of Nine Cyanobacterial Strains from Diverse Habitats.</title>
        <authorList>
            <person name="Zhu T."/>
            <person name="Hou S."/>
            <person name="Lu X."/>
            <person name="Hess W.R."/>
        </authorList>
    </citation>
    <scope>NUCLEOTIDE SEQUENCE [LARGE SCALE GENOMIC DNA]</scope>
    <source>
        <strain evidence="1 2">IAM M-71</strain>
    </source>
</reference>
<protein>
    <submittedName>
        <fullName evidence="1">Uncharacterized protein</fullName>
    </submittedName>
</protein>
<name>A0A1U7IKX8_9CYAN</name>
<sequence length="59" mass="7122">MKEMIAVQEELGNPASLKKIFQDYCWEVDGLKSYELEQRFYTYAQSLFDQQQRMFNCTQ</sequence>
<dbReference type="AlphaFoldDB" id="A0A1U7IKX8"/>
<dbReference type="EMBL" id="MRCE01000010">
    <property type="protein sequence ID" value="OKH37820.1"/>
    <property type="molecule type" value="Genomic_DNA"/>
</dbReference>
<gene>
    <name evidence="1" type="ORF">NIES2119_11735</name>
</gene>
<accession>A0A1U7IKX8</accession>
<evidence type="ECO:0000313" key="1">
    <source>
        <dbReference type="EMBL" id="OKH37820.1"/>
    </source>
</evidence>
<evidence type="ECO:0000313" key="2">
    <source>
        <dbReference type="Proteomes" id="UP000185860"/>
    </source>
</evidence>
<comment type="caution">
    <text evidence="1">The sequence shown here is derived from an EMBL/GenBank/DDBJ whole genome shotgun (WGS) entry which is preliminary data.</text>
</comment>
<dbReference type="Proteomes" id="UP000185860">
    <property type="component" value="Unassembled WGS sequence"/>
</dbReference>
<organism evidence="1 2">
    <name type="scientific">[Phormidium ambiguum] IAM M-71</name>
    <dbReference type="NCBI Taxonomy" id="454136"/>
    <lineage>
        <taxon>Bacteria</taxon>
        <taxon>Bacillati</taxon>
        <taxon>Cyanobacteriota</taxon>
        <taxon>Cyanophyceae</taxon>
        <taxon>Oscillatoriophycideae</taxon>
        <taxon>Aerosakkonematales</taxon>
        <taxon>Aerosakkonemataceae</taxon>
        <taxon>Floridanema</taxon>
    </lineage>
</organism>
<proteinExistence type="predicted"/>